<protein>
    <recommendedName>
        <fullName evidence="4">SLC26A/SulP transporter domain-containing protein</fullName>
    </recommendedName>
</protein>
<keyword evidence="3" id="KW-1185">Reference proteome</keyword>
<evidence type="ECO:0000313" key="3">
    <source>
        <dbReference type="Proteomes" id="UP000228593"/>
    </source>
</evidence>
<evidence type="ECO:0000256" key="1">
    <source>
        <dbReference type="SAM" id="Phobius"/>
    </source>
</evidence>
<dbReference type="AlphaFoldDB" id="A0A2G8T6Q3"/>
<comment type="caution">
    <text evidence="2">The sequence shown here is derived from an EMBL/GenBank/DDBJ whole genome shotgun (WGS) entry which is preliminary data.</text>
</comment>
<feature type="transmembrane region" description="Helical" evidence="1">
    <location>
        <begin position="12"/>
        <end position="37"/>
    </location>
</feature>
<name>A0A2G8T6Q3_9BURK</name>
<evidence type="ECO:0000313" key="2">
    <source>
        <dbReference type="EMBL" id="PIL41659.1"/>
    </source>
</evidence>
<proteinExistence type="predicted"/>
<sequence length="127" mass="13797">MLHRDRLISVAAVFAVLLFGVLDGLLGAIAVSLIMLLRRLSESSVTILGRLGDSHDFVSEAAHPQAQPVSGILILRPDSGLFLPMPTEFWRKHSFTLPPRRAAIPDLTDAAFGDLSVDDAVRLARQT</sequence>
<accession>A0A2G8T6Q3</accession>
<dbReference type="Proteomes" id="UP000228593">
    <property type="component" value="Unassembled WGS sequence"/>
</dbReference>
<organism evidence="2 3">
    <name type="scientific">Massilia psychrophila</name>
    <dbReference type="NCBI Taxonomy" id="1603353"/>
    <lineage>
        <taxon>Bacteria</taxon>
        <taxon>Pseudomonadati</taxon>
        <taxon>Pseudomonadota</taxon>
        <taxon>Betaproteobacteria</taxon>
        <taxon>Burkholderiales</taxon>
        <taxon>Oxalobacteraceae</taxon>
        <taxon>Telluria group</taxon>
        <taxon>Massilia</taxon>
    </lineage>
</organism>
<dbReference type="EMBL" id="PDOB01000001">
    <property type="protein sequence ID" value="PIL41659.1"/>
    <property type="molecule type" value="Genomic_DNA"/>
</dbReference>
<gene>
    <name evidence="2" type="ORF">CR103_01040</name>
</gene>
<keyword evidence="1" id="KW-0472">Membrane</keyword>
<evidence type="ECO:0008006" key="4">
    <source>
        <dbReference type="Google" id="ProtNLM"/>
    </source>
</evidence>
<keyword evidence="1" id="KW-1133">Transmembrane helix</keyword>
<keyword evidence="1" id="KW-0812">Transmembrane</keyword>
<reference evidence="2 3" key="1">
    <citation type="submission" date="2017-10" db="EMBL/GenBank/DDBJ databases">
        <title>Massilia psychrophilum sp. nov., a novel purple-pigmented bacterium isolated from Tianshan glacier, Xinjiang Municipality, China.</title>
        <authorList>
            <person name="Wang H."/>
        </authorList>
    </citation>
    <scope>NUCLEOTIDE SEQUENCE [LARGE SCALE GENOMIC DNA]</scope>
    <source>
        <strain evidence="2 3">JCM 30813</strain>
    </source>
</reference>